<dbReference type="InterPro" id="IPR036249">
    <property type="entry name" value="Thioredoxin-like_sf"/>
</dbReference>
<dbReference type="RefSeq" id="WP_090876834.1">
    <property type="nucleotide sequence ID" value="NZ_FMXQ01000005.1"/>
</dbReference>
<keyword evidence="3" id="KW-1185">Reference proteome</keyword>
<evidence type="ECO:0000313" key="2">
    <source>
        <dbReference type="EMBL" id="SDB34539.1"/>
    </source>
</evidence>
<dbReference type="GO" id="GO:0016740">
    <property type="term" value="F:transferase activity"/>
    <property type="evidence" value="ECO:0007669"/>
    <property type="project" value="UniProtKB-KW"/>
</dbReference>
<dbReference type="AlphaFoldDB" id="A0A1G6CNS7"/>
<protein>
    <submittedName>
        <fullName evidence="2">Glutathione S-transferase, N-terminal domain</fullName>
    </submittedName>
</protein>
<gene>
    <name evidence="2" type="ORF">SAMN02982931_02553</name>
</gene>
<feature type="domain" description="GST N-terminal" evidence="1">
    <location>
        <begin position="101"/>
        <end position="184"/>
    </location>
</feature>
<name>A0A1G6CNS7_9HYPH</name>
<evidence type="ECO:0000313" key="3">
    <source>
        <dbReference type="Proteomes" id="UP000199071"/>
    </source>
</evidence>
<dbReference type="PROSITE" id="PS51354">
    <property type="entry name" value="GLUTAREDOXIN_2"/>
    <property type="match status" value="1"/>
</dbReference>
<dbReference type="Pfam" id="PF13417">
    <property type="entry name" value="GST_N_3"/>
    <property type="match status" value="1"/>
</dbReference>
<dbReference type="Gene3D" id="3.40.30.10">
    <property type="entry name" value="Glutaredoxin"/>
    <property type="match status" value="1"/>
</dbReference>
<accession>A0A1G6CNS7</accession>
<keyword evidence="2" id="KW-0808">Transferase</keyword>
<dbReference type="SUPFAM" id="SSF52833">
    <property type="entry name" value="Thioredoxin-like"/>
    <property type="match status" value="1"/>
</dbReference>
<dbReference type="CDD" id="cd02066">
    <property type="entry name" value="GRX_family"/>
    <property type="match status" value="1"/>
</dbReference>
<sequence>MTKESLRQTLIDLFTATAEAHHEAYAATDGNDPEWPLWYAEHLHAPLTEALDAGFTRSLLVYCLMNADLEQQARSPDTAWQAFYADHFIEHFAASDAPAVDKLALYTSAYCPFSRMVERSIEQLGIDVERRDINADSAHRDALVDARGRATVPVLHIDTGDGQRWMPESRDIIRYLEHTYGKRAA</sequence>
<organism evidence="2 3">
    <name type="scientific">Bauldia litoralis</name>
    <dbReference type="NCBI Taxonomy" id="665467"/>
    <lineage>
        <taxon>Bacteria</taxon>
        <taxon>Pseudomonadati</taxon>
        <taxon>Pseudomonadota</taxon>
        <taxon>Alphaproteobacteria</taxon>
        <taxon>Hyphomicrobiales</taxon>
        <taxon>Kaistiaceae</taxon>
        <taxon>Bauldia</taxon>
    </lineage>
</organism>
<dbReference type="STRING" id="665467.SAMN02982931_02553"/>
<reference evidence="2 3" key="1">
    <citation type="submission" date="2016-10" db="EMBL/GenBank/DDBJ databases">
        <authorList>
            <person name="de Groot N.N."/>
        </authorList>
    </citation>
    <scope>NUCLEOTIDE SEQUENCE [LARGE SCALE GENOMIC DNA]</scope>
    <source>
        <strain evidence="2 3">ATCC 35022</strain>
    </source>
</reference>
<dbReference type="OrthoDB" id="9814618at2"/>
<dbReference type="PROSITE" id="PS50404">
    <property type="entry name" value="GST_NTER"/>
    <property type="match status" value="1"/>
</dbReference>
<dbReference type="Proteomes" id="UP000199071">
    <property type="component" value="Unassembled WGS sequence"/>
</dbReference>
<evidence type="ECO:0000259" key="1">
    <source>
        <dbReference type="PROSITE" id="PS50404"/>
    </source>
</evidence>
<proteinExistence type="predicted"/>
<dbReference type="EMBL" id="FMXQ01000005">
    <property type="protein sequence ID" value="SDB34539.1"/>
    <property type="molecule type" value="Genomic_DNA"/>
</dbReference>
<dbReference type="InterPro" id="IPR004045">
    <property type="entry name" value="Glutathione_S-Trfase_N"/>
</dbReference>